<evidence type="ECO:0000313" key="2">
    <source>
        <dbReference type="Proteomes" id="UP000544054"/>
    </source>
</evidence>
<name>A0A7Y0FQC6_9FLAO</name>
<dbReference type="EMBL" id="JABBGI010000002">
    <property type="protein sequence ID" value="NML68520.1"/>
    <property type="molecule type" value="Genomic_DNA"/>
</dbReference>
<dbReference type="Proteomes" id="UP000544054">
    <property type="component" value="Unassembled WGS sequence"/>
</dbReference>
<proteinExistence type="predicted"/>
<protein>
    <submittedName>
        <fullName evidence="1">Uncharacterized protein</fullName>
    </submittedName>
</protein>
<keyword evidence="2" id="KW-1185">Reference proteome</keyword>
<organism evidence="1 2">
    <name type="scientific">Chryseobacterium antibioticum</name>
    <dbReference type="NCBI Taxonomy" id="2728847"/>
    <lineage>
        <taxon>Bacteria</taxon>
        <taxon>Pseudomonadati</taxon>
        <taxon>Bacteroidota</taxon>
        <taxon>Flavobacteriia</taxon>
        <taxon>Flavobacteriales</taxon>
        <taxon>Weeksellaceae</taxon>
        <taxon>Chryseobacterium group</taxon>
        <taxon>Chryseobacterium</taxon>
    </lineage>
</organism>
<reference evidence="1 2" key="1">
    <citation type="submission" date="2020-04" db="EMBL/GenBank/DDBJ databases">
        <title>Chryseobacterium sp. RP-3-3 sp. nov., isolated from Jeju soil.</title>
        <authorList>
            <person name="Dahal R.H."/>
        </authorList>
    </citation>
    <scope>NUCLEOTIDE SEQUENCE [LARGE SCALE GENOMIC DNA]</scope>
    <source>
        <strain evidence="1 2">RP-3-3</strain>
    </source>
</reference>
<sequence length="174" mass="20416">MELPKQEKHYINTYELRKNLFRLLNLFNGFSAILDDNDSFIEDFKTSKIFQDYSHFFEEEFSKLILEIAIHTRVLDDSIKKNKGKDLSSYSDIEMMGIIDNVEFNSPREAVNKIIHADYVGHDIRHHTAKPSYMPSLQLIGNKGKNEWIVEIFLLPFCKVLYDFAFDNNVKVNS</sequence>
<accession>A0A7Y0FQC6</accession>
<comment type="caution">
    <text evidence="1">The sequence shown here is derived from an EMBL/GenBank/DDBJ whole genome shotgun (WGS) entry which is preliminary data.</text>
</comment>
<gene>
    <name evidence="1" type="ORF">HHL23_01710</name>
</gene>
<dbReference type="AlphaFoldDB" id="A0A7Y0FQC6"/>
<evidence type="ECO:0000313" key="1">
    <source>
        <dbReference type="EMBL" id="NML68520.1"/>
    </source>
</evidence>
<dbReference type="RefSeq" id="WP_169233105.1">
    <property type="nucleotide sequence ID" value="NZ_JABBGI010000002.1"/>
</dbReference>